<evidence type="ECO:0000313" key="3">
    <source>
        <dbReference type="Proteomes" id="UP001209878"/>
    </source>
</evidence>
<dbReference type="InterPro" id="IPR011047">
    <property type="entry name" value="Quinoprotein_ADH-like_sf"/>
</dbReference>
<dbReference type="PROSITE" id="PS50082">
    <property type="entry name" value="WD_REPEATS_2"/>
    <property type="match status" value="2"/>
</dbReference>
<keyword evidence="3" id="KW-1185">Reference proteome</keyword>
<feature type="repeat" description="WD" evidence="1">
    <location>
        <begin position="144"/>
        <end position="178"/>
    </location>
</feature>
<proteinExistence type="predicted"/>
<keyword evidence="1" id="KW-0853">WD repeat</keyword>
<evidence type="ECO:0000256" key="1">
    <source>
        <dbReference type="PROSITE-ProRule" id="PRU00221"/>
    </source>
</evidence>
<feature type="repeat" description="WD" evidence="1">
    <location>
        <begin position="623"/>
        <end position="664"/>
    </location>
</feature>
<comment type="caution">
    <text evidence="2">The sequence shown here is derived from an EMBL/GenBank/DDBJ whole genome shotgun (WGS) entry which is preliminary data.</text>
</comment>
<name>A0AAD9PE77_RIDPI</name>
<gene>
    <name evidence="2" type="ORF">NP493_16g01035</name>
</gene>
<dbReference type="PROSITE" id="PS50294">
    <property type="entry name" value="WD_REPEATS_REGION"/>
    <property type="match status" value="2"/>
</dbReference>
<dbReference type="AlphaFoldDB" id="A0AAD9PE77"/>
<dbReference type="SUPFAM" id="SSF117289">
    <property type="entry name" value="Nucleoporin domain"/>
    <property type="match status" value="1"/>
</dbReference>
<dbReference type="EMBL" id="JAODUO010000015">
    <property type="protein sequence ID" value="KAK2193214.1"/>
    <property type="molecule type" value="Genomic_DNA"/>
</dbReference>
<dbReference type="InterPro" id="IPR015943">
    <property type="entry name" value="WD40/YVTN_repeat-like_dom_sf"/>
</dbReference>
<dbReference type="InterPro" id="IPR001680">
    <property type="entry name" value="WD40_rpt"/>
</dbReference>
<organism evidence="2 3">
    <name type="scientific">Ridgeia piscesae</name>
    <name type="common">Tubeworm</name>
    <dbReference type="NCBI Taxonomy" id="27915"/>
    <lineage>
        <taxon>Eukaryota</taxon>
        <taxon>Metazoa</taxon>
        <taxon>Spiralia</taxon>
        <taxon>Lophotrochozoa</taxon>
        <taxon>Annelida</taxon>
        <taxon>Polychaeta</taxon>
        <taxon>Sedentaria</taxon>
        <taxon>Canalipalpata</taxon>
        <taxon>Sabellida</taxon>
        <taxon>Siboglinidae</taxon>
        <taxon>Ridgeia</taxon>
    </lineage>
</organism>
<dbReference type="Gene3D" id="2.130.10.10">
    <property type="entry name" value="YVTN repeat-like/Quinoprotein amine dehydrogenase"/>
    <property type="match status" value="3"/>
</dbReference>
<sequence>MAVTHECTLRTSLPPSHIQLACDGEFLALPYGRTSIGIWNLQDLTIKPLEVEGHKRAVSALRFCQLSRATLLCSAAEDYVIVWTVEKVRAALNTGQQPRGQIIGQNLGHVQYLAFCPDDSLVAACVEKEVFILDSKEERLDTCLEGHNGQVTCAEFSTSQASILVTTGDDRTFKVWDIVHSCVVYQSTIISASPFLSLILNPLQENLVLGTADGQVRVYDLTEGNGFRCLHHLDVDKLLRKINLSRYEGTRKQASELKGPVTISSRPQWQRPDVLGTTEENTAMEDELEVGSSILGMFYTSKVTSQGRVTPIPRKLSFLQQDDSLVRVALEAAPMLVIATTGAILQVNARTLEPCGYINLQDPIVSHSMLQDTAKRISLAGSVALAQDPDSDKVWCIVGSIFEQEVNILSLSSPTQDMKLTLTRSGSVEQLSSQQLAGGDMMTLSDSQTQDASVRPPCLSVLSSAPLELNSPLKSELLLKTTASDVGLKKRKVGGSRLRAAQSMGSLSRTGQIADDLPLTLHQTVKSSGYSDQDTKRTLFQPLLKSHSLKEKKLPTKSRPVIREYPTDSEPPTVLSSKVDVADRPTAINIAVFSEDGRHLACALANTSAQVFKMPLTGRGYSFSGHKGSVTSAHWSHDNAWLVTASDDRTSSVWSLGLPDPVMTLATARHNFGSNKDGGLKPDKENKAYTKPVKFAQFYYVDKFLLLTCGNIFYLYKFHLDTRKSDIKRYLSNNRYKVVSTFEMVQSQQITAFSAVNSFHSYLALCAGSDKSLEVFDLNVGRSVLTLPSIHTRSVHTICQNEGSPYVSHPSSAYDLFLTSAASDCIKLWDLRSNRCVRKFEGHTNRTYPCGLAFSPCARFIATGSEDRSAYIFDIRAGTYLHKLTGHTDTVTDVAFHPLLPQVTLIPSTCCL</sequence>
<accession>A0AAD9PE77</accession>
<dbReference type="InterPro" id="IPR042411">
    <property type="entry name" value="WDR27"/>
</dbReference>
<evidence type="ECO:0000313" key="2">
    <source>
        <dbReference type="EMBL" id="KAK2193214.1"/>
    </source>
</evidence>
<protein>
    <recommendedName>
        <fullName evidence="4">WD repeat-containing protein 27-like</fullName>
    </recommendedName>
</protein>
<dbReference type="PANTHER" id="PTHR44525">
    <property type="entry name" value="WD REPEAT-CONTAINING PROTEIN 27"/>
    <property type="match status" value="1"/>
</dbReference>
<dbReference type="Pfam" id="PF00400">
    <property type="entry name" value="WD40"/>
    <property type="match status" value="4"/>
</dbReference>
<dbReference type="Proteomes" id="UP001209878">
    <property type="component" value="Unassembled WGS sequence"/>
</dbReference>
<dbReference type="SMART" id="SM00320">
    <property type="entry name" value="WD40"/>
    <property type="match status" value="9"/>
</dbReference>
<dbReference type="PANTHER" id="PTHR44525:SF1">
    <property type="entry name" value="WD REPEAT-CONTAINING PROTEIN 27"/>
    <property type="match status" value="1"/>
</dbReference>
<reference evidence="2" key="1">
    <citation type="journal article" date="2023" name="Mol. Biol. Evol.">
        <title>Third-Generation Sequencing Reveals the Adaptive Role of the Epigenome in Three Deep-Sea Polychaetes.</title>
        <authorList>
            <person name="Perez M."/>
            <person name="Aroh O."/>
            <person name="Sun Y."/>
            <person name="Lan Y."/>
            <person name="Juniper S.K."/>
            <person name="Young C.R."/>
            <person name="Angers B."/>
            <person name="Qian P.Y."/>
        </authorList>
    </citation>
    <scope>NUCLEOTIDE SEQUENCE</scope>
    <source>
        <strain evidence="2">R07B-5</strain>
    </source>
</reference>
<evidence type="ECO:0008006" key="4">
    <source>
        <dbReference type="Google" id="ProtNLM"/>
    </source>
</evidence>
<dbReference type="SUPFAM" id="SSF50998">
    <property type="entry name" value="Quinoprotein alcohol dehydrogenase-like"/>
    <property type="match status" value="1"/>
</dbReference>